<gene>
    <name evidence="1" type="ORF">GRJ2_000843600</name>
</gene>
<protein>
    <submittedName>
        <fullName evidence="1">Mitochondrial enolase superfamily member 1</fullName>
    </submittedName>
</protein>
<proteinExistence type="predicted"/>
<dbReference type="Proteomes" id="UP001623348">
    <property type="component" value="Unassembled WGS sequence"/>
</dbReference>
<keyword evidence="2" id="KW-1185">Reference proteome</keyword>
<dbReference type="EMBL" id="BAAFJT010000002">
    <property type="protein sequence ID" value="GAB0183783.1"/>
    <property type="molecule type" value="Genomic_DNA"/>
</dbReference>
<sequence length="121" mass="13919">MGLDGIHLRVLRELAEELAKPLSIIYQQSWLTGEVLDDWRLANVTPIYKKGWKEDPGNYRPVSLTSVPGKIMEQFTFSVLTRHVQDNQGIRPSQHGFMKGRSCLTNLISFYDKVTRLVDEE</sequence>
<evidence type="ECO:0000313" key="2">
    <source>
        <dbReference type="Proteomes" id="UP001623348"/>
    </source>
</evidence>
<accession>A0ABC9WE56</accession>
<comment type="caution">
    <text evidence="1">The sequence shown here is derived from an EMBL/GenBank/DDBJ whole genome shotgun (WGS) entry which is preliminary data.</text>
</comment>
<dbReference type="AlphaFoldDB" id="A0ABC9WE56"/>
<organism evidence="1 2">
    <name type="scientific">Grus japonensis</name>
    <name type="common">Japanese crane</name>
    <name type="synonym">Red-crowned crane</name>
    <dbReference type="NCBI Taxonomy" id="30415"/>
    <lineage>
        <taxon>Eukaryota</taxon>
        <taxon>Metazoa</taxon>
        <taxon>Chordata</taxon>
        <taxon>Craniata</taxon>
        <taxon>Vertebrata</taxon>
        <taxon>Euteleostomi</taxon>
        <taxon>Archelosauria</taxon>
        <taxon>Archosauria</taxon>
        <taxon>Dinosauria</taxon>
        <taxon>Saurischia</taxon>
        <taxon>Theropoda</taxon>
        <taxon>Coelurosauria</taxon>
        <taxon>Aves</taxon>
        <taxon>Neognathae</taxon>
        <taxon>Neoaves</taxon>
        <taxon>Gruiformes</taxon>
        <taxon>Gruidae</taxon>
        <taxon>Grus</taxon>
    </lineage>
</organism>
<name>A0ABC9WE56_GRUJA</name>
<dbReference type="PANTHER" id="PTHR33395:SF22">
    <property type="entry name" value="REVERSE TRANSCRIPTASE DOMAIN-CONTAINING PROTEIN"/>
    <property type="match status" value="1"/>
</dbReference>
<evidence type="ECO:0000313" key="1">
    <source>
        <dbReference type="EMBL" id="GAB0183783.1"/>
    </source>
</evidence>
<reference evidence="1 2" key="1">
    <citation type="submission" date="2024-06" db="EMBL/GenBank/DDBJ databases">
        <title>The draft genome of Grus japonensis, version 3.</title>
        <authorList>
            <person name="Nabeshima K."/>
            <person name="Suzuki S."/>
            <person name="Onuma M."/>
        </authorList>
    </citation>
    <scope>NUCLEOTIDE SEQUENCE [LARGE SCALE GENOMIC DNA]</scope>
    <source>
        <strain evidence="1 2">451A</strain>
    </source>
</reference>
<dbReference type="PANTHER" id="PTHR33395">
    <property type="entry name" value="TRANSCRIPTASE, PUTATIVE-RELATED-RELATED"/>
    <property type="match status" value="1"/>
</dbReference>